<name>A0AC58PPT0_CAMBA</name>
<accession>A0AC58PPT0</accession>
<protein>
    <submittedName>
        <fullName evidence="2">Uncharacterized protein LOC141575752</fullName>
    </submittedName>
</protein>
<reference evidence="2" key="1">
    <citation type="submission" date="2025-08" db="UniProtKB">
        <authorList>
            <consortium name="RefSeq"/>
        </authorList>
    </citation>
    <scope>IDENTIFICATION</scope>
    <source>
        <tissue evidence="2">Blood</tissue>
    </source>
</reference>
<dbReference type="RefSeq" id="XP_074212046.1">
    <property type="nucleotide sequence ID" value="XM_074355945.1"/>
</dbReference>
<evidence type="ECO:0000313" key="2">
    <source>
        <dbReference type="RefSeq" id="XP_074212046.1"/>
    </source>
</evidence>
<proteinExistence type="predicted"/>
<dbReference type="Proteomes" id="UP001732780">
    <property type="component" value="Chromosome 32"/>
</dbReference>
<sequence>MAAKLAFATWEWQLVHANQREVLFAGKEQGNVWKRRGTRALFLGTLEARARAAPATASKIAQALAQRLPVVPNDASPQPRAGLGRRICRSSPFCHWAPLSHHNHRRPLFLRLLGDPPTSSQPMKKEVDKRPPYGGRRRPFPAVKRSYSLENSRQGWGMGQDREVSKSAGNIRALGAVELRRAVCLNFLGLAAMLKCGMSGSQVKGGVAFLALMCREEKANSSWGSLHHRLIS</sequence>
<gene>
    <name evidence="2" type="primary">LOC141575752</name>
</gene>
<organism evidence="1 2">
    <name type="scientific">Camelus bactrianus</name>
    <name type="common">Bactrian camel</name>
    <dbReference type="NCBI Taxonomy" id="9837"/>
    <lineage>
        <taxon>Eukaryota</taxon>
        <taxon>Metazoa</taxon>
        <taxon>Chordata</taxon>
        <taxon>Craniata</taxon>
        <taxon>Vertebrata</taxon>
        <taxon>Euteleostomi</taxon>
        <taxon>Mammalia</taxon>
        <taxon>Eutheria</taxon>
        <taxon>Laurasiatheria</taxon>
        <taxon>Artiodactyla</taxon>
        <taxon>Tylopoda</taxon>
        <taxon>Camelidae</taxon>
        <taxon>Camelus</taxon>
    </lineage>
</organism>
<evidence type="ECO:0000313" key="1">
    <source>
        <dbReference type="Proteomes" id="UP001732780"/>
    </source>
</evidence>
<keyword evidence="1" id="KW-1185">Reference proteome</keyword>